<evidence type="ECO:0000313" key="2">
    <source>
        <dbReference type="EMBL" id="KAF9623083.1"/>
    </source>
</evidence>
<name>A0A835IWZ6_9MAGN</name>
<dbReference type="EMBL" id="JADFTS010000002">
    <property type="protein sequence ID" value="KAF9623083.1"/>
    <property type="molecule type" value="Genomic_DNA"/>
</dbReference>
<gene>
    <name evidence="2" type="ORF">IFM89_036480</name>
</gene>
<reference evidence="2 3" key="1">
    <citation type="submission" date="2020-10" db="EMBL/GenBank/DDBJ databases">
        <title>The Coptis chinensis genome and diversification of protoberbering-type alkaloids.</title>
        <authorList>
            <person name="Wang B."/>
            <person name="Shu S."/>
            <person name="Song C."/>
            <person name="Liu Y."/>
        </authorList>
    </citation>
    <scope>NUCLEOTIDE SEQUENCE [LARGE SCALE GENOMIC DNA]</scope>
    <source>
        <strain evidence="2">HL-2020</strain>
        <tissue evidence="2">Leaf</tissue>
    </source>
</reference>
<evidence type="ECO:0000313" key="3">
    <source>
        <dbReference type="Proteomes" id="UP000631114"/>
    </source>
</evidence>
<dbReference type="GO" id="GO:0003952">
    <property type="term" value="F:NAD+ synthase (glutamine-hydrolyzing) activity"/>
    <property type="evidence" value="ECO:0007669"/>
    <property type="project" value="InterPro"/>
</dbReference>
<proteinExistence type="predicted"/>
<dbReference type="InterPro" id="IPR003694">
    <property type="entry name" value="NAD_synthase"/>
</dbReference>
<accession>A0A835IWZ6</accession>
<dbReference type="GO" id="GO:0009435">
    <property type="term" value="P:NAD+ biosynthetic process"/>
    <property type="evidence" value="ECO:0007669"/>
    <property type="project" value="InterPro"/>
</dbReference>
<dbReference type="GO" id="GO:0005737">
    <property type="term" value="C:cytoplasm"/>
    <property type="evidence" value="ECO:0007669"/>
    <property type="project" value="InterPro"/>
</dbReference>
<dbReference type="PANTHER" id="PTHR23090">
    <property type="entry name" value="NH 3 /GLUTAMINE-DEPENDENT NAD + SYNTHETASE"/>
    <property type="match status" value="1"/>
</dbReference>
<dbReference type="SUPFAM" id="SSF56317">
    <property type="entry name" value="Carbon-nitrogen hydrolase"/>
    <property type="match status" value="1"/>
</dbReference>
<sequence length="202" mass="22656">MVHHSWECLKEILVGDWTDGILCSIGMPVINGSEYVHFGYGYMKFNDNVRVAAEVCEELFVPVPPHTELSLNCVQVFMNASKSHHQLRKLDIRLSAFRTICHRLILVDECCCVVINEDVVAKGSQFFVKDVEVVVAQVDLDTVDSLRGSISSFQEQASAAAVVPLVRVQYNLCRSFKHQMPLSSPLKITYHSPEQEITYGPG</sequence>
<dbReference type="Gene3D" id="3.60.110.10">
    <property type="entry name" value="Carbon-nitrogen hydrolase"/>
    <property type="match status" value="1"/>
</dbReference>
<keyword evidence="3" id="KW-1185">Reference proteome</keyword>
<dbReference type="GO" id="GO:0004359">
    <property type="term" value="F:glutaminase activity"/>
    <property type="evidence" value="ECO:0007669"/>
    <property type="project" value="InterPro"/>
</dbReference>
<evidence type="ECO:0000256" key="1">
    <source>
        <dbReference type="ARBA" id="ARBA00022598"/>
    </source>
</evidence>
<dbReference type="InterPro" id="IPR036526">
    <property type="entry name" value="C-N_Hydrolase_sf"/>
</dbReference>
<dbReference type="OrthoDB" id="2020662at2759"/>
<dbReference type="AlphaFoldDB" id="A0A835IWZ6"/>
<protein>
    <submittedName>
        <fullName evidence="2">Uncharacterized protein</fullName>
    </submittedName>
</protein>
<comment type="caution">
    <text evidence="2">The sequence shown here is derived from an EMBL/GenBank/DDBJ whole genome shotgun (WGS) entry which is preliminary data.</text>
</comment>
<dbReference type="Proteomes" id="UP000631114">
    <property type="component" value="Unassembled WGS sequence"/>
</dbReference>
<keyword evidence="1" id="KW-0436">Ligase</keyword>
<dbReference type="PANTHER" id="PTHR23090:SF9">
    <property type="entry name" value="GLUTAMINE-DEPENDENT NAD(+) SYNTHETASE"/>
    <property type="match status" value="1"/>
</dbReference>
<organism evidence="2 3">
    <name type="scientific">Coptis chinensis</name>
    <dbReference type="NCBI Taxonomy" id="261450"/>
    <lineage>
        <taxon>Eukaryota</taxon>
        <taxon>Viridiplantae</taxon>
        <taxon>Streptophyta</taxon>
        <taxon>Embryophyta</taxon>
        <taxon>Tracheophyta</taxon>
        <taxon>Spermatophyta</taxon>
        <taxon>Magnoliopsida</taxon>
        <taxon>Ranunculales</taxon>
        <taxon>Ranunculaceae</taxon>
        <taxon>Coptidoideae</taxon>
        <taxon>Coptis</taxon>
    </lineage>
</organism>